<proteinExistence type="predicted"/>
<dbReference type="Gene3D" id="3.40.50.2300">
    <property type="match status" value="1"/>
</dbReference>
<organism evidence="1 2">
    <name type="scientific">Variovorax humicola</name>
    <dbReference type="NCBI Taxonomy" id="1769758"/>
    <lineage>
        <taxon>Bacteria</taxon>
        <taxon>Pseudomonadati</taxon>
        <taxon>Pseudomonadota</taxon>
        <taxon>Betaproteobacteria</taxon>
        <taxon>Burkholderiales</taxon>
        <taxon>Comamonadaceae</taxon>
        <taxon>Variovorax</taxon>
    </lineage>
</organism>
<keyword evidence="2" id="KW-1185">Reference proteome</keyword>
<sequence length="41" mass="4530">MPIEQPSKFALVTNRKTADALGLPIPRERVQQAIWIAVLSA</sequence>
<evidence type="ECO:0000313" key="1">
    <source>
        <dbReference type="EMBL" id="MEJ8827009.1"/>
    </source>
</evidence>
<accession>A0ABU8WAE5</accession>
<comment type="caution">
    <text evidence="1">The sequence shown here is derived from an EMBL/GenBank/DDBJ whole genome shotgun (WGS) entry which is preliminary data.</text>
</comment>
<protein>
    <submittedName>
        <fullName evidence="1">Uncharacterized protein</fullName>
    </submittedName>
</protein>
<evidence type="ECO:0000313" key="2">
    <source>
        <dbReference type="Proteomes" id="UP001363010"/>
    </source>
</evidence>
<dbReference type="Proteomes" id="UP001363010">
    <property type="component" value="Unassembled WGS sequence"/>
</dbReference>
<dbReference type="RefSeq" id="WP_340368040.1">
    <property type="nucleotide sequence ID" value="NZ_JBBKZV010000048.1"/>
</dbReference>
<gene>
    <name evidence="1" type="ORF">WKW80_34275</name>
</gene>
<name>A0ABU8WAE5_9BURK</name>
<dbReference type="EMBL" id="JBBKZV010000048">
    <property type="protein sequence ID" value="MEJ8827009.1"/>
    <property type="molecule type" value="Genomic_DNA"/>
</dbReference>
<reference evidence="1 2" key="1">
    <citation type="submission" date="2024-03" db="EMBL/GenBank/DDBJ databases">
        <title>Novel species of the genus Variovorax.</title>
        <authorList>
            <person name="Liu Q."/>
            <person name="Xin Y.-H."/>
        </authorList>
    </citation>
    <scope>NUCLEOTIDE SEQUENCE [LARGE SCALE GENOMIC DNA]</scope>
    <source>
        <strain evidence="1 2">KACC 18501</strain>
    </source>
</reference>